<proteinExistence type="inferred from homology"/>
<reference evidence="6" key="1">
    <citation type="submission" date="2023-07" db="EMBL/GenBank/DDBJ databases">
        <title>30 novel species of actinomycetes from the DSMZ collection.</title>
        <authorList>
            <person name="Nouioui I."/>
        </authorList>
    </citation>
    <scope>NUCLEOTIDE SEQUENCE [LARGE SCALE GENOMIC DNA]</scope>
    <source>
        <strain evidence="6">DSM 44743</strain>
    </source>
</reference>
<dbReference type="EMBL" id="JAVREP010000011">
    <property type="protein sequence ID" value="MDT0330163.1"/>
    <property type="molecule type" value="Genomic_DNA"/>
</dbReference>
<dbReference type="PANTHER" id="PTHR48083:SF19">
    <property type="entry name" value="FLAVIN-DEPENDENT MONOOXYGENASE, OXYGENASE SUBUNIT HSAA"/>
    <property type="match status" value="1"/>
</dbReference>
<dbReference type="RefSeq" id="WP_311512743.1">
    <property type="nucleotide sequence ID" value="NZ_JAVREP010000011.1"/>
</dbReference>
<dbReference type="InterPro" id="IPR046373">
    <property type="entry name" value="Acyl-CoA_Oxase/DH_mid-dom_sf"/>
</dbReference>
<comment type="similarity">
    <text evidence="2">Belongs to the HpaH/HsaA monooxygenase family.</text>
</comment>
<accession>A0ABU2MC63</accession>
<evidence type="ECO:0000259" key="3">
    <source>
        <dbReference type="Pfam" id="PF02771"/>
    </source>
</evidence>
<gene>
    <name evidence="5" type="ORF">RM479_17255</name>
</gene>
<protein>
    <submittedName>
        <fullName evidence="5">Oxidoreductase</fullName>
    </submittedName>
</protein>
<comment type="caution">
    <text evidence="5">The sequence shown here is derived from an EMBL/GenBank/DDBJ whole genome shotgun (WGS) entry which is preliminary data.</text>
</comment>
<evidence type="ECO:0000256" key="1">
    <source>
        <dbReference type="ARBA" id="ARBA00023002"/>
    </source>
</evidence>
<evidence type="ECO:0000313" key="6">
    <source>
        <dbReference type="Proteomes" id="UP001183390"/>
    </source>
</evidence>
<dbReference type="Pfam" id="PF02771">
    <property type="entry name" value="Acyl-CoA_dh_N"/>
    <property type="match status" value="1"/>
</dbReference>
<keyword evidence="6" id="KW-1185">Reference proteome</keyword>
<dbReference type="InterPro" id="IPR013786">
    <property type="entry name" value="AcylCoA_DH/ox_N"/>
</dbReference>
<dbReference type="InterPro" id="IPR013107">
    <property type="entry name" value="Acyl-CoA_DH_C"/>
</dbReference>
<evidence type="ECO:0000259" key="4">
    <source>
        <dbReference type="Pfam" id="PF08028"/>
    </source>
</evidence>
<feature type="domain" description="Acyl-CoA dehydrogenase C-terminal" evidence="4">
    <location>
        <begin position="242"/>
        <end position="374"/>
    </location>
</feature>
<sequence>MDTEQSTFTPSGAELDRARALIPLLQANAAQGEQERRLTDETVKALTEEGMFKLLIPRRYGGYETSLRTLLDVTSTLSEGDGASGWLAAVCNSCAWMASLFPERARDEVFGSGSAPIVSGVVAPTAKTRRVDGGFTVTGRWNYNSGSWHADWAVLGVPLTDDDGAVVDQGMVLVPASDYTVEETWFTAGLRATGSNTLVAQDVFVPDHRVLSVPPLFAGTHAADEGETPLYRSPFAPFVSTVIVGPLLGLGRAALETVVRRAPDKAIAFTFFQRQTDSVAYQVAVAEAALRIDTAHLHAHRAADAVDRAAAQGHRPDALTRARIRADLGHAVENTTAAIDGLMYVHGSGGFAEADPLQRVWRDAHMAARHAVVQPSIGKEVYGKALLGVDEKVSPMV</sequence>
<keyword evidence="1" id="KW-0560">Oxidoreductase</keyword>
<dbReference type="Proteomes" id="UP001183390">
    <property type="component" value="Unassembled WGS sequence"/>
</dbReference>
<dbReference type="PANTHER" id="PTHR48083">
    <property type="entry name" value="MEDIUM-CHAIN SPECIFIC ACYL-COA DEHYDROGENASE, MITOCHONDRIAL-RELATED"/>
    <property type="match status" value="1"/>
</dbReference>
<feature type="domain" description="Acyl-CoA dehydrogenase/oxidase N-terminal" evidence="3">
    <location>
        <begin position="27"/>
        <end position="96"/>
    </location>
</feature>
<organism evidence="5 6">
    <name type="scientific">Nocardiopsis lambiniae</name>
    <dbReference type="NCBI Taxonomy" id="3075539"/>
    <lineage>
        <taxon>Bacteria</taxon>
        <taxon>Bacillati</taxon>
        <taxon>Actinomycetota</taxon>
        <taxon>Actinomycetes</taxon>
        <taxon>Streptosporangiales</taxon>
        <taxon>Nocardiopsidaceae</taxon>
        <taxon>Nocardiopsis</taxon>
    </lineage>
</organism>
<dbReference type="SUPFAM" id="SSF47203">
    <property type="entry name" value="Acyl-CoA dehydrogenase C-terminal domain-like"/>
    <property type="match status" value="1"/>
</dbReference>
<dbReference type="Gene3D" id="1.20.140.10">
    <property type="entry name" value="Butyryl-CoA Dehydrogenase, subunit A, domain 3"/>
    <property type="match status" value="1"/>
</dbReference>
<dbReference type="InterPro" id="IPR037069">
    <property type="entry name" value="AcylCoA_DH/ox_N_sf"/>
</dbReference>
<dbReference type="InterPro" id="IPR036250">
    <property type="entry name" value="AcylCo_DH-like_C"/>
</dbReference>
<dbReference type="InterPro" id="IPR050741">
    <property type="entry name" value="Acyl-CoA_dehydrogenase"/>
</dbReference>
<dbReference type="Pfam" id="PF08028">
    <property type="entry name" value="Acyl-CoA_dh_2"/>
    <property type="match status" value="1"/>
</dbReference>
<dbReference type="SUPFAM" id="SSF56645">
    <property type="entry name" value="Acyl-CoA dehydrogenase NM domain-like"/>
    <property type="match status" value="1"/>
</dbReference>
<dbReference type="Gene3D" id="2.40.110.10">
    <property type="entry name" value="Butyryl-CoA Dehydrogenase, subunit A, domain 2"/>
    <property type="match status" value="1"/>
</dbReference>
<name>A0ABU2MC63_9ACTN</name>
<dbReference type="Gene3D" id="1.10.540.10">
    <property type="entry name" value="Acyl-CoA dehydrogenase/oxidase, N-terminal domain"/>
    <property type="match status" value="1"/>
</dbReference>
<dbReference type="InterPro" id="IPR009100">
    <property type="entry name" value="AcylCoA_DH/oxidase_NM_dom_sf"/>
</dbReference>
<dbReference type="PIRSF" id="PIRSF016578">
    <property type="entry name" value="HsaA"/>
    <property type="match status" value="1"/>
</dbReference>
<evidence type="ECO:0000313" key="5">
    <source>
        <dbReference type="EMBL" id="MDT0330163.1"/>
    </source>
</evidence>
<evidence type="ECO:0000256" key="2">
    <source>
        <dbReference type="ARBA" id="ARBA00049661"/>
    </source>
</evidence>